<proteinExistence type="predicted"/>
<evidence type="ECO:0000313" key="2">
    <source>
        <dbReference type="Proteomes" id="UP000253529"/>
    </source>
</evidence>
<dbReference type="Proteomes" id="UP000253529">
    <property type="component" value="Unassembled WGS sequence"/>
</dbReference>
<organism evidence="1 2">
    <name type="scientific">Roseiarcus fermentans</name>
    <dbReference type="NCBI Taxonomy" id="1473586"/>
    <lineage>
        <taxon>Bacteria</taxon>
        <taxon>Pseudomonadati</taxon>
        <taxon>Pseudomonadota</taxon>
        <taxon>Alphaproteobacteria</taxon>
        <taxon>Hyphomicrobiales</taxon>
        <taxon>Roseiarcaceae</taxon>
        <taxon>Roseiarcus</taxon>
    </lineage>
</organism>
<dbReference type="RefSeq" id="WP_113893807.1">
    <property type="nucleotide sequence ID" value="NZ_QNRK01000058.1"/>
</dbReference>
<protein>
    <submittedName>
        <fullName evidence="1">Uncharacterized protein</fullName>
    </submittedName>
</protein>
<accession>A0A366EFS0</accession>
<gene>
    <name evidence="1" type="ORF">DFR50_1588</name>
</gene>
<comment type="caution">
    <text evidence="1">The sequence shown here is derived from an EMBL/GenBank/DDBJ whole genome shotgun (WGS) entry which is preliminary data.</text>
</comment>
<evidence type="ECO:0000313" key="1">
    <source>
        <dbReference type="EMBL" id="RBP01178.1"/>
    </source>
</evidence>
<dbReference type="AlphaFoldDB" id="A0A366EFS0"/>
<dbReference type="EMBL" id="QNRK01000058">
    <property type="protein sequence ID" value="RBP01178.1"/>
    <property type="molecule type" value="Genomic_DNA"/>
</dbReference>
<sequence>MTAPSWVMPKTRLFLVAYEGADGRPYAVALSDHGVAARLARRFGGEVIDTLVDNHADMAADVDSGETECKGGFR</sequence>
<name>A0A366EFS0_9HYPH</name>
<keyword evidence="2" id="KW-1185">Reference proteome</keyword>
<reference evidence="1 2" key="1">
    <citation type="submission" date="2018-06" db="EMBL/GenBank/DDBJ databases">
        <title>Genomic Encyclopedia of Type Strains, Phase IV (KMG-IV): sequencing the most valuable type-strain genomes for metagenomic binning, comparative biology and taxonomic classification.</title>
        <authorList>
            <person name="Goeker M."/>
        </authorList>
    </citation>
    <scope>NUCLEOTIDE SEQUENCE [LARGE SCALE GENOMIC DNA]</scope>
    <source>
        <strain evidence="1 2">DSM 24875</strain>
    </source>
</reference>